<feature type="transmembrane region" description="Helical" evidence="6">
    <location>
        <begin position="207"/>
        <end position="231"/>
    </location>
</feature>
<evidence type="ECO:0000313" key="8">
    <source>
        <dbReference type="EMBL" id="GGE27189.1"/>
    </source>
</evidence>
<reference evidence="8" key="2">
    <citation type="submission" date="2020-09" db="EMBL/GenBank/DDBJ databases">
        <authorList>
            <person name="Sun Q."/>
            <person name="Sedlacek I."/>
        </authorList>
    </citation>
    <scope>NUCLEOTIDE SEQUENCE</scope>
    <source>
        <strain evidence="8">CCM 7684</strain>
    </source>
</reference>
<evidence type="ECO:0000256" key="3">
    <source>
        <dbReference type="ARBA" id="ARBA00022692"/>
    </source>
</evidence>
<feature type="transmembrane region" description="Helical" evidence="6">
    <location>
        <begin position="284"/>
        <end position="308"/>
    </location>
</feature>
<keyword evidence="9" id="KW-1185">Reference proteome</keyword>
<keyword evidence="2" id="KW-1003">Cell membrane</keyword>
<dbReference type="PANTHER" id="PTHR30250">
    <property type="entry name" value="PST FAMILY PREDICTED COLANIC ACID TRANSPORTER"/>
    <property type="match status" value="1"/>
</dbReference>
<feature type="transmembrane region" description="Helical" evidence="6">
    <location>
        <begin position="352"/>
        <end position="375"/>
    </location>
</feature>
<dbReference type="GO" id="GO:0005886">
    <property type="term" value="C:plasma membrane"/>
    <property type="evidence" value="ECO:0007669"/>
    <property type="project" value="UniProtKB-SubCell"/>
</dbReference>
<feature type="transmembrane region" description="Helical" evidence="6">
    <location>
        <begin position="175"/>
        <end position="201"/>
    </location>
</feature>
<accession>A0A8J2YER5</accession>
<dbReference type="Proteomes" id="UP000602745">
    <property type="component" value="Unassembled WGS sequence"/>
</dbReference>
<keyword evidence="3 6" id="KW-0812">Transmembrane</keyword>
<dbReference type="InterPro" id="IPR002797">
    <property type="entry name" value="Polysacc_synth"/>
</dbReference>
<evidence type="ECO:0000256" key="1">
    <source>
        <dbReference type="ARBA" id="ARBA00004651"/>
    </source>
</evidence>
<feature type="transmembrane region" description="Helical" evidence="6">
    <location>
        <begin position="329"/>
        <end position="346"/>
    </location>
</feature>
<evidence type="ECO:0000256" key="5">
    <source>
        <dbReference type="ARBA" id="ARBA00023136"/>
    </source>
</evidence>
<evidence type="ECO:0000313" key="9">
    <source>
        <dbReference type="Proteomes" id="UP000602745"/>
    </source>
</evidence>
<evidence type="ECO:0000256" key="4">
    <source>
        <dbReference type="ARBA" id="ARBA00022989"/>
    </source>
</evidence>
<feature type="transmembrane region" description="Helical" evidence="6">
    <location>
        <begin position="251"/>
        <end position="272"/>
    </location>
</feature>
<protein>
    <recommendedName>
        <fullName evidence="7">BioF2-like acetyltransferase domain-containing protein</fullName>
    </recommendedName>
</protein>
<dbReference type="SUPFAM" id="SSF55729">
    <property type="entry name" value="Acyl-CoA N-acyltransferases (Nat)"/>
    <property type="match status" value="1"/>
</dbReference>
<organism evidence="8 9">
    <name type="scientific">Agaricicola taiwanensis</name>
    <dbReference type="NCBI Taxonomy" id="591372"/>
    <lineage>
        <taxon>Bacteria</taxon>
        <taxon>Pseudomonadati</taxon>
        <taxon>Pseudomonadota</taxon>
        <taxon>Alphaproteobacteria</taxon>
        <taxon>Rhodobacterales</taxon>
        <taxon>Paracoccaceae</taxon>
        <taxon>Agaricicola</taxon>
    </lineage>
</organism>
<name>A0A8J2YER5_9RHOB</name>
<evidence type="ECO:0000256" key="2">
    <source>
        <dbReference type="ARBA" id="ARBA00022475"/>
    </source>
</evidence>
<dbReference type="InterPro" id="IPR016181">
    <property type="entry name" value="Acyl_CoA_acyltransferase"/>
</dbReference>
<dbReference type="Pfam" id="PF13480">
    <property type="entry name" value="Acetyltransf_6"/>
    <property type="match status" value="1"/>
</dbReference>
<keyword evidence="5 6" id="KW-0472">Membrane</keyword>
<feature type="transmembrane region" description="Helical" evidence="6">
    <location>
        <begin position="42"/>
        <end position="64"/>
    </location>
</feature>
<gene>
    <name evidence="8" type="ORF">GCM10007276_00420</name>
</gene>
<proteinExistence type="predicted"/>
<dbReference type="Pfam" id="PF01943">
    <property type="entry name" value="Polysacc_synt"/>
    <property type="match status" value="1"/>
</dbReference>
<feature type="transmembrane region" description="Helical" evidence="6">
    <location>
        <begin position="111"/>
        <end position="138"/>
    </location>
</feature>
<comment type="subcellular location">
    <subcellularLocation>
        <location evidence="1">Cell membrane</location>
        <topology evidence="1">Multi-pass membrane protein</topology>
    </subcellularLocation>
</comment>
<feature type="transmembrane region" description="Helical" evidence="6">
    <location>
        <begin position="70"/>
        <end position="90"/>
    </location>
</feature>
<feature type="domain" description="BioF2-like acetyltransferase" evidence="7">
    <location>
        <begin position="640"/>
        <end position="761"/>
    </location>
</feature>
<feature type="transmembrane region" description="Helical" evidence="6">
    <location>
        <begin position="396"/>
        <end position="414"/>
    </location>
</feature>
<evidence type="ECO:0000256" key="6">
    <source>
        <dbReference type="SAM" id="Phobius"/>
    </source>
</evidence>
<dbReference type="RefSeq" id="WP_188407670.1">
    <property type="nucleotide sequence ID" value="NZ_BMCP01000001.1"/>
</dbReference>
<keyword evidence="4 6" id="KW-1133">Transmembrane helix</keyword>
<dbReference type="InterPro" id="IPR050833">
    <property type="entry name" value="Poly_Biosynth_Transport"/>
</dbReference>
<dbReference type="AlphaFoldDB" id="A0A8J2YER5"/>
<dbReference type="EMBL" id="BMCP01000001">
    <property type="protein sequence ID" value="GGE27189.1"/>
    <property type="molecule type" value="Genomic_DNA"/>
</dbReference>
<sequence>MADTPQAGQAEAPPQGWRARTASWRADRSDRAVAQRAAGSAFLIRIFNAGLGFITQILFARWMGEYEYGIYAYAWVWVLLLGGLSTLGIASTTQRFVPEYTERNDASGLRGFLLGAPLLVITLASAITLIGCLLLWLFGSPSGQIPVLLLAAALLCLPAYALSDVQDAIARSYNWINLALMPVYVFRPVLILVLVAGMMVFSLPSSAAWVVAASAVAVVVCSFGQMAALLVRLKDRLSGTRRYEPRRWLKVALPVFMIDGFYLSLTYTDVLILERFASPEDVAVYYAATKIMGLGALIYFAVSAATAHRFTEYAAAGETERLNSFIRDAVRWTFWPSVVVVLGLVVTGKPFLWLFGEAFTAGYILLPILGIGVIARASVGPCERLLSMLGEQNRAAAIYGGVFAFNLLLNIVLVPKFGMIGSATATSLALMLESGLLFWLAKRRLGLHSFVFAGRRPPIEVAPAAQDLRLEECDVRQVEAHLEAWRDLAVRAVEPNGFYDPDFALAAARHLTGSDKVRFLLVWNGPQLEALVPVKALTRRYIIPFPLTSVWPAYAPLSTPLLDRDRGAEAFRLALDHMAASGARACLIPRLSDAGAAAVQMTAALTASGRRVYRLDPHARALLSVGGDPVARIKDLVTAKKAKELARLRRRLADLGTISIDTASDRTGVMDALERFLTLEAAGWKGRRGTALANDPGRLAFVREAFAGLALRGRAEVVLMRAGDRDVAAGLVLRQSGRAFYFKTAYDEEAARYSPGVLLSLALTGIFLADPRLVDVDSVADADHPMIDHLWRDRLPIADWLVELRPADPAFDVARGLELGWRAARRAVLRLRKSGKASS</sequence>
<dbReference type="PANTHER" id="PTHR30250:SF11">
    <property type="entry name" value="O-ANTIGEN TRANSPORTER-RELATED"/>
    <property type="match status" value="1"/>
</dbReference>
<feature type="transmembrane region" description="Helical" evidence="6">
    <location>
        <begin position="144"/>
        <end position="163"/>
    </location>
</feature>
<dbReference type="InterPro" id="IPR038740">
    <property type="entry name" value="BioF2-like_GNAT_dom"/>
</dbReference>
<evidence type="ECO:0000259" key="7">
    <source>
        <dbReference type="Pfam" id="PF13480"/>
    </source>
</evidence>
<reference evidence="8" key="1">
    <citation type="journal article" date="2014" name="Int. J. Syst. Evol. Microbiol.">
        <title>Complete genome sequence of Corynebacterium casei LMG S-19264T (=DSM 44701T), isolated from a smear-ripened cheese.</title>
        <authorList>
            <consortium name="US DOE Joint Genome Institute (JGI-PGF)"/>
            <person name="Walter F."/>
            <person name="Albersmeier A."/>
            <person name="Kalinowski J."/>
            <person name="Ruckert C."/>
        </authorList>
    </citation>
    <scope>NUCLEOTIDE SEQUENCE</scope>
    <source>
        <strain evidence="8">CCM 7684</strain>
    </source>
</reference>
<comment type="caution">
    <text evidence="8">The sequence shown here is derived from an EMBL/GenBank/DDBJ whole genome shotgun (WGS) entry which is preliminary data.</text>
</comment>